<evidence type="ECO:0000256" key="6">
    <source>
        <dbReference type="ARBA" id="ARBA00023134"/>
    </source>
</evidence>
<dbReference type="AlphaFoldDB" id="A0A1I2ACZ5"/>
<dbReference type="NCBIfam" id="NF009372">
    <property type="entry name" value="PRK12735.1"/>
    <property type="match status" value="1"/>
</dbReference>
<comment type="similarity">
    <text evidence="1">Belongs to the TRAFAC class translation factor GTPase superfamily. Classic translation factor GTPase family. EF-Tu/EF-1A subfamily.</text>
</comment>
<evidence type="ECO:0000256" key="7">
    <source>
        <dbReference type="ARBA" id="ARBA00029554"/>
    </source>
</evidence>
<dbReference type="InterPro" id="IPR009001">
    <property type="entry name" value="Transl_elong_EF1A/Init_IF2_C"/>
</dbReference>
<dbReference type="InterPro" id="IPR041709">
    <property type="entry name" value="EF-Tu_GTP-bd"/>
</dbReference>
<dbReference type="CDD" id="cd03697">
    <property type="entry name" value="EFTU_II"/>
    <property type="match status" value="1"/>
</dbReference>
<dbReference type="GO" id="GO:0003924">
    <property type="term" value="F:GTPase activity"/>
    <property type="evidence" value="ECO:0007669"/>
    <property type="project" value="InterPro"/>
</dbReference>
<dbReference type="Pfam" id="PF00009">
    <property type="entry name" value="GTP_EFTU"/>
    <property type="match status" value="1"/>
</dbReference>
<comment type="subunit">
    <text evidence="9">Monomer. Heterotetramer composed of two EF-Ts.EF-Tu dimer complexes.</text>
</comment>
<keyword evidence="4" id="KW-0378">Hydrolase</keyword>
<dbReference type="InterPro" id="IPR033720">
    <property type="entry name" value="EFTU_2"/>
</dbReference>
<dbReference type="NCBIfam" id="NF000766">
    <property type="entry name" value="PRK00049.1"/>
    <property type="match status" value="1"/>
</dbReference>
<evidence type="ECO:0000256" key="11">
    <source>
        <dbReference type="NCBIfam" id="TIGR00485"/>
    </source>
</evidence>
<sequence>MRRIGLTRPSGANPEGISLRRAWEDQEKIEYVMSIKPHLNCGTIGHVDHGKTTLTAALTRVCAAHFGSKARAFEDIDNAPEERERGITINAAHVEYETASRHYAHIDCPGHADYVKNMITGASQMDAAILLVDASQGPQPQTREHILLARQVGVRQMVVFLNKVDVADPEMLELVELEVTEMLERQGYHGIPFVRGSALQALRGEDERSILALLAELDRMTLPERDVAGPFLMPIEGVCTIAGRGTVVTGRVERGTLTVGTTIQVVGRVDGRPLEAVVTGIQMFHKNIPEARAGLNVGLLLRGVDRDQVERGQVVIAPDSMRPHSSGTAEIFTLTEKEGGRRTGFGTGYAPQFFFGACDATAILDVGALGSVTPGDRATVRFKLVKPVAFEPGMKFAIREGGKTVGAGVVLAAE</sequence>
<dbReference type="Proteomes" id="UP000199400">
    <property type="component" value="Unassembled WGS sequence"/>
</dbReference>
<dbReference type="GO" id="GO:0003746">
    <property type="term" value="F:translation elongation factor activity"/>
    <property type="evidence" value="ECO:0007669"/>
    <property type="project" value="UniProtKB-UniRule"/>
</dbReference>
<dbReference type="InterPro" id="IPR000795">
    <property type="entry name" value="T_Tr_GTP-bd_dom"/>
</dbReference>
<dbReference type="PANTHER" id="PTHR43721">
    <property type="entry name" value="ELONGATION FACTOR TU-RELATED"/>
    <property type="match status" value="1"/>
</dbReference>
<feature type="domain" description="Tr-type G" evidence="12">
    <location>
        <begin position="36"/>
        <end position="227"/>
    </location>
</feature>
<dbReference type="FunFam" id="3.40.50.300:FF:000003">
    <property type="entry name" value="Elongation factor Tu"/>
    <property type="match status" value="1"/>
</dbReference>
<evidence type="ECO:0000259" key="12">
    <source>
        <dbReference type="PROSITE" id="PS51722"/>
    </source>
</evidence>
<organism evidence="13 14">
    <name type="scientific">Nannocystis exedens</name>
    <dbReference type="NCBI Taxonomy" id="54"/>
    <lineage>
        <taxon>Bacteria</taxon>
        <taxon>Pseudomonadati</taxon>
        <taxon>Myxococcota</taxon>
        <taxon>Polyangia</taxon>
        <taxon>Nannocystales</taxon>
        <taxon>Nannocystaceae</taxon>
        <taxon>Nannocystis</taxon>
    </lineage>
</organism>
<dbReference type="InterPro" id="IPR004541">
    <property type="entry name" value="Transl_elong_EFTu/EF1A_bac/org"/>
</dbReference>
<keyword evidence="3 13" id="KW-0251">Elongation factor</keyword>
<evidence type="ECO:0000256" key="5">
    <source>
        <dbReference type="ARBA" id="ARBA00022917"/>
    </source>
</evidence>
<evidence type="ECO:0000256" key="3">
    <source>
        <dbReference type="ARBA" id="ARBA00022768"/>
    </source>
</evidence>
<comment type="function">
    <text evidence="8">May play an important regulatory role in cell growth and in the bacterial response to nutrient deprivation.</text>
</comment>
<evidence type="ECO:0000313" key="14">
    <source>
        <dbReference type="Proteomes" id="UP000199400"/>
    </source>
</evidence>
<dbReference type="SUPFAM" id="SSF50465">
    <property type="entry name" value="EF-Tu/eEF-1alpha/eIF2-gamma C-terminal domain"/>
    <property type="match status" value="1"/>
</dbReference>
<dbReference type="InterPro" id="IPR004161">
    <property type="entry name" value="EFTu-like_2"/>
</dbReference>
<dbReference type="InterPro" id="IPR050055">
    <property type="entry name" value="EF-Tu_GTPase"/>
</dbReference>
<gene>
    <name evidence="13" type="ORF">SAMN02745121_04198</name>
</gene>
<comment type="subunit">
    <text evidence="10">(Microbial infection) Upon infection by bacteriophage Qbeta, part of the viral RNA-dependent RNA polymerase complex, the other subunits are the viral replicase catalytic subunit (AC P14647), host ribosomal protein S1 and EF-Ts.</text>
</comment>
<dbReference type="Pfam" id="PF03144">
    <property type="entry name" value="GTP_EFTU_D2"/>
    <property type="match status" value="1"/>
</dbReference>
<dbReference type="STRING" id="54.SAMN02745121_04198"/>
<dbReference type="InterPro" id="IPR009000">
    <property type="entry name" value="Transl_B-barrel_sf"/>
</dbReference>
<dbReference type="InterPro" id="IPR031157">
    <property type="entry name" value="G_TR_CS"/>
</dbReference>
<keyword evidence="2" id="KW-0547">Nucleotide-binding</keyword>
<dbReference type="SUPFAM" id="SSF52540">
    <property type="entry name" value="P-loop containing nucleoside triphosphate hydrolases"/>
    <property type="match status" value="1"/>
</dbReference>
<evidence type="ECO:0000256" key="9">
    <source>
        <dbReference type="ARBA" id="ARBA00063778"/>
    </source>
</evidence>
<dbReference type="PROSITE" id="PS51722">
    <property type="entry name" value="G_TR_2"/>
    <property type="match status" value="1"/>
</dbReference>
<proteinExistence type="inferred from homology"/>
<dbReference type="InterPro" id="IPR027417">
    <property type="entry name" value="P-loop_NTPase"/>
</dbReference>
<dbReference type="PROSITE" id="PS00301">
    <property type="entry name" value="G_TR_1"/>
    <property type="match status" value="1"/>
</dbReference>
<evidence type="ECO:0000256" key="2">
    <source>
        <dbReference type="ARBA" id="ARBA00022741"/>
    </source>
</evidence>
<dbReference type="Gene3D" id="3.40.50.300">
    <property type="entry name" value="P-loop containing nucleotide triphosphate hydrolases"/>
    <property type="match status" value="1"/>
</dbReference>
<evidence type="ECO:0000313" key="13">
    <source>
        <dbReference type="EMBL" id="SFE41831.1"/>
    </source>
</evidence>
<dbReference type="InterPro" id="IPR005225">
    <property type="entry name" value="Small_GTP-bd"/>
</dbReference>
<dbReference type="Gene3D" id="2.40.30.10">
    <property type="entry name" value="Translation factors"/>
    <property type="match status" value="2"/>
</dbReference>
<evidence type="ECO:0000256" key="4">
    <source>
        <dbReference type="ARBA" id="ARBA00022801"/>
    </source>
</evidence>
<dbReference type="CDD" id="cd01884">
    <property type="entry name" value="EF_Tu"/>
    <property type="match status" value="1"/>
</dbReference>
<keyword evidence="5" id="KW-0648">Protein biosynthesis</keyword>
<dbReference type="PANTHER" id="PTHR43721:SF22">
    <property type="entry name" value="ELONGATION FACTOR TU, MITOCHONDRIAL"/>
    <property type="match status" value="1"/>
</dbReference>
<evidence type="ECO:0000256" key="10">
    <source>
        <dbReference type="ARBA" id="ARBA00064283"/>
    </source>
</evidence>
<reference evidence="14" key="1">
    <citation type="submission" date="2016-10" db="EMBL/GenBank/DDBJ databases">
        <authorList>
            <person name="Varghese N."/>
            <person name="Submissions S."/>
        </authorList>
    </citation>
    <scope>NUCLEOTIDE SEQUENCE [LARGE SCALE GENOMIC DNA]</scope>
    <source>
        <strain evidence="14">ATCC 25963</strain>
    </source>
</reference>
<dbReference type="FunFam" id="2.40.30.10:FF:000001">
    <property type="entry name" value="Elongation factor Tu"/>
    <property type="match status" value="1"/>
</dbReference>
<keyword evidence="6" id="KW-0342">GTP-binding</keyword>
<name>A0A1I2ACZ5_9BACT</name>
<protein>
    <recommendedName>
        <fullName evidence="7 11">Elongation factor Tu</fullName>
    </recommendedName>
</protein>
<dbReference type="InterPro" id="IPR004160">
    <property type="entry name" value="Transl_elong_EFTu/EF1A_C"/>
</dbReference>
<keyword evidence="14" id="KW-1185">Reference proteome</keyword>
<dbReference type="GO" id="GO:0005525">
    <property type="term" value="F:GTP binding"/>
    <property type="evidence" value="ECO:0007669"/>
    <property type="project" value="UniProtKB-UniRule"/>
</dbReference>
<evidence type="ECO:0000256" key="1">
    <source>
        <dbReference type="ARBA" id="ARBA00007249"/>
    </source>
</evidence>
<dbReference type="NCBIfam" id="NF009373">
    <property type="entry name" value="PRK12736.1"/>
    <property type="match status" value="1"/>
</dbReference>
<dbReference type="SUPFAM" id="SSF50447">
    <property type="entry name" value="Translation proteins"/>
    <property type="match status" value="1"/>
</dbReference>
<dbReference type="Pfam" id="PF03143">
    <property type="entry name" value="GTP_EFTU_D3"/>
    <property type="match status" value="1"/>
</dbReference>
<dbReference type="NCBIfam" id="TIGR00485">
    <property type="entry name" value="EF-Tu"/>
    <property type="match status" value="1"/>
</dbReference>
<dbReference type="EMBL" id="FOMX01000013">
    <property type="protein sequence ID" value="SFE41831.1"/>
    <property type="molecule type" value="Genomic_DNA"/>
</dbReference>
<evidence type="ECO:0000256" key="8">
    <source>
        <dbReference type="ARBA" id="ARBA00058140"/>
    </source>
</evidence>
<dbReference type="NCBIfam" id="TIGR00231">
    <property type="entry name" value="small_GTP"/>
    <property type="match status" value="1"/>
</dbReference>
<accession>A0A1I2ACZ5</accession>
<dbReference type="PRINTS" id="PR00315">
    <property type="entry name" value="ELONGATNFCT"/>
</dbReference>